<evidence type="ECO:0000313" key="9">
    <source>
        <dbReference type="Proteomes" id="UP000192939"/>
    </source>
</evidence>
<dbReference type="InterPro" id="IPR036388">
    <property type="entry name" value="WH-like_DNA-bd_sf"/>
</dbReference>
<dbReference type="InterPro" id="IPR013324">
    <property type="entry name" value="RNA_pol_sigma_r3/r4-like"/>
</dbReference>
<keyword evidence="3" id="KW-0731">Sigma factor</keyword>
<dbReference type="Gene3D" id="1.10.1740.10">
    <property type="match status" value="1"/>
</dbReference>
<dbReference type="CDD" id="cd06171">
    <property type="entry name" value="Sigma70_r4"/>
    <property type="match status" value="1"/>
</dbReference>
<keyword evidence="5" id="KW-0804">Transcription</keyword>
<dbReference type="Proteomes" id="UP000192939">
    <property type="component" value="Unassembled WGS sequence"/>
</dbReference>
<protein>
    <submittedName>
        <fullName evidence="8">RNA polymerase sigma-70 factor, ECF subfamily</fullName>
    </submittedName>
</protein>
<comment type="caution">
    <text evidence="8">The sequence shown here is derived from an EMBL/GenBank/DDBJ whole genome shotgun (WGS) entry which is preliminary data.</text>
</comment>
<evidence type="ECO:0000256" key="3">
    <source>
        <dbReference type="ARBA" id="ARBA00023082"/>
    </source>
</evidence>
<keyword evidence="9" id="KW-1185">Reference proteome</keyword>
<dbReference type="SUPFAM" id="SSF88946">
    <property type="entry name" value="Sigma2 domain of RNA polymerase sigma factors"/>
    <property type="match status" value="1"/>
</dbReference>
<evidence type="ECO:0000259" key="7">
    <source>
        <dbReference type="Pfam" id="PF08281"/>
    </source>
</evidence>
<sequence>MERWFKLLRCPIHDMDVATQEWVYRSFSQFVHKDIFSISHDHELTKDITQEAFIKAVKHGPRLQSDENIPGWIRRVARNTAIDFLRKWNNGHRMVGYICDSIYAKVRNEVSVASEVETKVKIELLYLALSELKSDYKTVLLLFYLSGKSYREISKELNLGEAVVSQRLARARKKLLQHFLEKWADHDE</sequence>
<organism evidence="8 9">
    <name type="scientific">Paenibacillus barengoltzii J12</name>
    <dbReference type="NCBI Taxonomy" id="935846"/>
    <lineage>
        <taxon>Bacteria</taxon>
        <taxon>Bacillati</taxon>
        <taxon>Bacillota</taxon>
        <taxon>Bacilli</taxon>
        <taxon>Bacillales</taxon>
        <taxon>Paenibacillaceae</taxon>
        <taxon>Paenibacillus</taxon>
    </lineage>
</organism>
<dbReference type="InterPro" id="IPR013325">
    <property type="entry name" value="RNA_pol_sigma_r2"/>
</dbReference>
<proteinExistence type="inferred from homology"/>
<dbReference type="Gene3D" id="1.10.10.10">
    <property type="entry name" value="Winged helix-like DNA-binding domain superfamily/Winged helix DNA-binding domain"/>
    <property type="match status" value="1"/>
</dbReference>
<evidence type="ECO:0000256" key="4">
    <source>
        <dbReference type="ARBA" id="ARBA00023125"/>
    </source>
</evidence>
<feature type="domain" description="RNA polymerase sigma-70 region 2" evidence="6">
    <location>
        <begin position="24"/>
        <end position="87"/>
    </location>
</feature>
<accession>A0ABY1LTM1</accession>
<evidence type="ECO:0000256" key="1">
    <source>
        <dbReference type="ARBA" id="ARBA00010641"/>
    </source>
</evidence>
<evidence type="ECO:0000259" key="6">
    <source>
        <dbReference type="Pfam" id="PF04542"/>
    </source>
</evidence>
<keyword evidence="2" id="KW-0805">Transcription regulation</keyword>
<dbReference type="InterPro" id="IPR014284">
    <property type="entry name" value="RNA_pol_sigma-70_dom"/>
</dbReference>
<dbReference type="NCBIfam" id="TIGR02937">
    <property type="entry name" value="sigma70-ECF"/>
    <property type="match status" value="1"/>
</dbReference>
<dbReference type="SUPFAM" id="SSF88659">
    <property type="entry name" value="Sigma3 and sigma4 domains of RNA polymerase sigma factors"/>
    <property type="match status" value="1"/>
</dbReference>
<dbReference type="InterPro" id="IPR013249">
    <property type="entry name" value="RNA_pol_sigma70_r4_t2"/>
</dbReference>
<dbReference type="RefSeq" id="WP_139817470.1">
    <property type="nucleotide sequence ID" value="NZ_FXAE01000004.1"/>
</dbReference>
<name>A0ABY1LTM1_9BACL</name>
<evidence type="ECO:0000256" key="5">
    <source>
        <dbReference type="ARBA" id="ARBA00023163"/>
    </source>
</evidence>
<evidence type="ECO:0000256" key="2">
    <source>
        <dbReference type="ARBA" id="ARBA00023015"/>
    </source>
</evidence>
<feature type="domain" description="RNA polymerase sigma factor 70 region 4 type 2" evidence="7">
    <location>
        <begin position="123"/>
        <end position="175"/>
    </location>
</feature>
<dbReference type="Pfam" id="PF04542">
    <property type="entry name" value="Sigma70_r2"/>
    <property type="match status" value="1"/>
</dbReference>
<comment type="similarity">
    <text evidence="1">Belongs to the sigma-70 factor family. ECF subfamily.</text>
</comment>
<dbReference type="PANTHER" id="PTHR43133">
    <property type="entry name" value="RNA POLYMERASE ECF-TYPE SIGMA FACTO"/>
    <property type="match status" value="1"/>
</dbReference>
<reference evidence="8 9" key="1">
    <citation type="submission" date="2017-04" db="EMBL/GenBank/DDBJ databases">
        <authorList>
            <person name="Varghese N."/>
            <person name="Submissions S."/>
        </authorList>
    </citation>
    <scope>NUCLEOTIDE SEQUENCE [LARGE SCALE GENOMIC DNA]</scope>
    <source>
        <strain evidence="8 9">J12</strain>
    </source>
</reference>
<dbReference type="PANTHER" id="PTHR43133:SF8">
    <property type="entry name" value="RNA POLYMERASE SIGMA FACTOR HI_1459-RELATED"/>
    <property type="match status" value="1"/>
</dbReference>
<evidence type="ECO:0000313" key="8">
    <source>
        <dbReference type="EMBL" id="SMF00306.1"/>
    </source>
</evidence>
<dbReference type="InterPro" id="IPR039425">
    <property type="entry name" value="RNA_pol_sigma-70-like"/>
</dbReference>
<dbReference type="Pfam" id="PF08281">
    <property type="entry name" value="Sigma70_r4_2"/>
    <property type="match status" value="1"/>
</dbReference>
<dbReference type="EMBL" id="FXAE01000004">
    <property type="protein sequence ID" value="SMF00306.1"/>
    <property type="molecule type" value="Genomic_DNA"/>
</dbReference>
<keyword evidence="4" id="KW-0238">DNA-binding</keyword>
<gene>
    <name evidence="8" type="ORF">SAMN02744124_00761</name>
</gene>
<dbReference type="InterPro" id="IPR007627">
    <property type="entry name" value="RNA_pol_sigma70_r2"/>
</dbReference>